<sequence length="443" mass="49296">MGPPQIRVIIAGAGIAGLCLAIFLERAGIDYVVLERGESLKALGSTMTLSAQVLRVFDQLGLLEDLQKIGLPLAGFKYYDKEMNEVGRMGMIVDNGPFESELMEFLQTQVPKDKIHWGKRILSTMQNKEGVMCRCSDSSCYDGDILVGADGAYSAVRQSMQHNMKLKNLHVPESDMAPLRFTEFSILGVTEPLEDLPMPVSEDKQGTFMLTILPKEEGDLFVYVIALEGMRLGWRLAGQFLSAQVQSEENFRFSEWGSDDINVLVKDLSDRTAPIVGTVGKLFDSTKQISRIMLEEKKFDIWYEGRTVLMGDACHKMLPSGGQGANQAIYDAVCLANLLYELPSNSVRDIKKVFARYYALRKPYTDSMIDGSAKFSRLLGATGFFASLVRKVFFHYIPESVRVKRADAMFSARPILNFLGDFPLKGTVPDTSLPMTLKDPVAI</sequence>
<evidence type="ECO:0000256" key="4">
    <source>
        <dbReference type="ARBA" id="ARBA00023002"/>
    </source>
</evidence>
<dbReference type="EMBL" id="JAAAJB010000233">
    <property type="protein sequence ID" value="KAG0260938.1"/>
    <property type="molecule type" value="Genomic_DNA"/>
</dbReference>
<dbReference type="GO" id="GO:0004497">
    <property type="term" value="F:monooxygenase activity"/>
    <property type="evidence" value="ECO:0007669"/>
    <property type="project" value="InterPro"/>
</dbReference>
<dbReference type="InterPro" id="IPR002938">
    <property type="entry name" value="FAD-bd"/>
</dbReference>
<keyword evidence="8" id="KW-1185">Reference proteome</keyword>
<dbReference type="InterPro" id="IPR050562">
    <property type="entry name" value="FAD_mOase_fung"/>
</dbReference>
<comment type="similarity">
    <text evidence="1">Belongs to the paxM FAD-dependent monooxygenase family.</text>
</comment>
<evidence type="ECO:0000313" key="8">
    <source>
        <dbReference type="Proteomes" id="UP000807716"/>
    </source>
</evidence>
<dbReference type="PANTHER" id="PTHR47356">
    <property type="entry name" value="FAD-DEPENDENT MONOOXYGENASE ASQG-RELATED"/>
    <property type="match status" value="1"/>
</dbReference>
<evidence type="ECO:0000256" key="2">
    <source>
        <dbReference type="ARBA" id="ARBA00022630"/>
    </source>
</evidence>
<keyword evidence="4" id="KW-0560">Oxidoreductase</keyword>
<keyword evidence="5" id="KW-0472">Membrane</keyword>
<dbReference type="OrthoDB" id="2431938at2759"/>
<dbReference type="PRINTS" id="PR00420">
    <property type="entry name" value="RNGMNOXGNASE"/>
</dbReference>
<dbReference type="Pfam" id="PF01494">
    <property type="entry name" value="FAD_binding_3"/>
    <property type="match status" value="1"/>
</dbReference>
<name>A0A9P6Q8P9_9FUNG</name>
<gene>
    <name evidence="7" type="ORF">DFQ27_003262</name>
</gene>
<evidence type="ECO:0000313" key="7">
    <source>
        <dbReference type="EMBL" id="KAG0260938.1"/>
    </source>
</evidence>
<evidence type="ECO:0000256" key="5">
    <source>
        <dbReference type="SAM" id="Phobius"/>
    </source>
</evidence>
<dbReference type="AlphaFoldDB" id="A0A9P6Q8P9"/>
<protein>
    <recommendedName>
        <fullName evidence="6">FAD-binding domain-containing protein</fullName>
    </recommendedName>
</protein>
<proteinExistence type="inferred from homology"/>
<accession>A0A9P6Q8P9</accession>
<keyword evidence="5" id="KW-0812">Transmembrane</keyword>
<evidence type="ECO:0000256" key="1">
    <source>
        <dbReference type="ARBA" id="ARBA00007992"/>
    </source>
</evidence>
<reference evidence="7" key="1">
    <citation type="journal article" date="2020" name="Fungal Divers.">
        <title>Resolving the Mortierellaceae phylogeny through synthesis of multi-gene phylogenetics and phylogenomics.</title>
        <authorList>
            <person name="Vandepol N."/>
            <person name="Liber J."/>
            <person name="Desiro A."/>
            <person name="Na H."/>
            <person name="Kennedy M."/>
            <person name="Barry K."/>
            <person name="Grigoriev I.V."/>
            <person name="Miller A.N."/>
            <person name="O'Donnell K."/>
            <person name="Stajich J.E."/>
            <person name="Bonito G."/>
        </authorList>
    </citation>
    <scope>NUCLEOTIDE SEQUENCE</scope>
    <source>
        <strain evidence="7">BC1065</strain>
    </source>
</reference>
<comment type="caution">
    <text evidence="7">The sequence shown here is derived from an EMBL/GenBank/DDBJ whole genome shotgun (WGS) entry which is preliminary data.</text>
</comment>
<dbReference type="InterPro" id="IPR036188">
    <property type="entry name" value="FAD/NAD-bd_sf"/>
</dbReference>
<keyword evidence="3" id="KW-0274">FAD</keyword>
<feature type="transmembrane region" description="Helical" evidence="5">
    <location>
        <begin position="6"/>
        <end position="24"/>
    </location>
</feature>
<evidence type="ECO:0000259" key="6">
    <source>
        <dbReference type="Pfam" id="PF01494"/>
    </source>
</evidence>
<organism evidence="7 8">
    <name type="scientific">Actinomortierella ambigua</name>
    <dbReference type="NCBI Taxonomy" id="1343610"/>
    <lineage>
        <taxon>Eukaryota</taxon>
        <taxon>Fungi</taxon>
        <taxon>Fungi incertae sedis</taxon>
        <taxon>Mucoromycota</taxon>
        <taxon>Mortierellomycotina</taxon>
        <taxon>Mortierellomycetes</taxon>
        <taxon>Mortierellales</taxon>
        <taxon>Mortierellaceae</taxon>
        <taxon>Actinomortierella</taxon>
    </lineage>
</organism>
<dbReference type="Gene3D" id="3.50.50.60">
    <property type="entry name" value="FAD/NAD(P)-binding domain"/>
    <property type="match status" value="1"/>
</dbReference>
<dbReference type="PANTHER" id="PTHR47356:SF2">
    <property type="entry name" value="FAD-BINDING DOMAIN-CONTAINING PROTEIN-RELATED"/>
    <property type="match status" value="1"/>
</dbReference>
<evidence type="ECO:0000256" key="3">
    <source>
        <dbReference type="ARBA" id="ARBA00022827"/>
    </source>
</evidence>
<dbReference type="GO" id="GO:0071949">
    <property type="term" value="F:FAD binding"/>
    <property type="evidence" value="ECO:0007669"/>
    <property type="project" value="InterPro"/>
</dbReference>
<keyword evidence="2" id="KW-0285">Flavoprotein</keyword>
<dbReference type="SUPFAM" id="SSF51905">
    <property type="entry name" value="FAD/NAD(P)-binding domain"/>
    <property type="match status" value="1"/>
</dbReference>
<dbReference type="Proteomes" id="UP000807716">
    <property type="component" value="Unassembled WGS sequence"/>
</dbReference>
<keyword evidence="5" id="KW-1133">Transmembrane helix</keyword>
<feature type="domain" description="FAD-binding" evidence="6">
    <location>
        <begin position="6"/>
        <end position="341"/>
    </location>
</feature>